<keyword evidence="2" id="KW-1185">Reference proteome</keyword>
<evidence type="ECO:0000313" key="2">
    <source>
        <dbReference type="Proteomes" id="UP001610446"/>
    </source>
</evidence>
<name>A0ABR4KXU6_9EURO</name>
<evidence type="ECO:0000313" key="1">
    <source>
        <dbReference type="EMBL" id="KAL2857108.1"/>
    </source>
</evidence>
<reference evidence="1 2" key="1">
    <citation type="submission" date="2024-07" db="EMBL/GenBank/DDBJ databases">
        <title>Section-level genome sequencing and comparative genomics of Aspergillus sections Usti and Cavernicolus.</title>
        <authorList>
            <consortium name="Lawrence Berkeley National Laboratory"/>
            <person name="Nybo J.L."/>
            <person name="Vesth T.C."/>
            <person name="Theobald S."/>
            <person name="Frisvad J.C."/>
            <person name="Larsen T.O."/>
            <person name="Kjaerboelling I."/>
            <person name="Rothschild-Mancinelli K."/>
            <person name="Lyhne E.K."/>
            <person name="Kogle M.E."/>
            <person name="Barry K."/>
            <person name="Clum A."/>
            <person name="Na H."/>
            <person name="Ledsgaard L."/>
            <person name="Lin J."/>
            <person name="Lipzen A."/>
            <person name="Kuo A."/>
            <person name="Riley R."/>
            <person name="Mondo S."/>
            <person name="Labutti K."/>
            <person name="Haridas S."/>
            <person name="Pangalinan J."/>
            <person name="Salamov A.A."/>
            <person name="Simmons B.A."/>
            <person name="Magnuson J.K."/>
            <person name="Chen J."/>
            <person name="Drula E."/>
            <person name="Henrissat B."/>
            <person name="Wiebenga A."/>
            <person name="Lubbers R.J."/>
            <person name="Gomes A.C."/>
            <person name="Makela M.R."/>
            <person name="Stajich J."/>
            <person name="Grigoriev I.V."/>
            <person name="Mortensen U.H."/>
            <person name="De Vries R.P."/>
            <person name="Baker S.E."/>
            <person name="Andersen M.R."/>
        </authorList>
    </citation>
    <scope>NUCLEOTIDE SEQUENCE [LARGE SCALE GENOMIC DNA]</scope>
    <source>
        <strain evidence="1 2">CBS 123904</strain>
    </source>
</reference>
<protein>
    <recommendedName>
        <fullName evidence="3">Secreted protein</fullName>
    </recommendedName>
</protein>
<gene>
    <name evidence="1" type="ORF">BJY01DRAFT_202785</name>
</gene>
<comment type="caution">
    <text evidence="1">The sequence shown here is derived from an EMBL/GenBank/DDBJ whole genome shotgun (WGS) entry which is preliminary data.</text>
</comment>
<evidence type="ECO:0008006" key="3">
    <source>
        <dbReference type="Google" id="ProtNLM"/>
    </source>
</evidence>
<sequence>MPARQRCLEQRETGMAIFPRALRLLTTLSFGVLVEQSNLAICAHHLHMRMSTCDSMTGFLFSVTIDFQLLTSGRQDWFASESRLATSPCRARCSIETLSSFGV</sequence>
<accession>A0ABR4KXU6</accession>
<proteinExistence type="predicted"/>
<dbReference type="Proteomes" id="UP001610446">
    <property type="component" value="Unassembled WGS sequence"/>
</dbReference>
<dbReference type="EMBL" id="JBFXLU010000005">
    <property type="protein sequence ID" value="KAL2857108.1"/>
    <property type="molecule type" value="Genomic_DNA"/>
</dbReference>
<organism evidence="1 2">
    <name type="scientific">Aspergillus pseudoustus</name>
    <dbReference type="NCBI Taxonomy" id="1810923"/>
    <lineage>
        <taxon>Eukaryota</taxon>
        <taxon>Fungi</taxon>
        <taxon>Dikarya</taxon>
        <taxon>Ascomycota</taxon>
        <taxon>Pezizomycotina</taxon>
        <taxon>Eurotiomycetes</taxon>
        <taxon>Eurotiomycetidae</taxon>
        <taxon>Eurotiales</taxon>
        <taxon>Aspergillaceae</taxon>
        <taxon>Aspergillus</taxon>
        <taxon>Aspergillus subgen. Nidulantes</taxon>
    </lineage>
</organism>